<dbReference type="EMBL" id="WEGK01000005">
    <property type="protein sequence ID" value="MQY19628.1"/>
    <property type="molecule type" value="Genomic_DNA"/>
</dbReference>
<evidence type="ECO:0000313" key="5">
    <source>
        <dbReference type="EMBL" id="MQY19628.1"/>
    </source>
</evidence>
<dbReference type="Gene3D" id="1.10.3930.10">
    <property type="entry name" value="Arginine deiminase"/>
    <property type="match status" value="1"/>
</dbReference>
<dbReference type="GO" id="GO:0019546">
    <property type="term" value="P:L-arginine deiminase pathway"/>
    <property type="evidence" value="ECO:0007669"/>
    <property type="project" value="UniProtKB-UniRule"/>
</dbReference>
<dbReference type="AlphaFoldDB" id="A0A7K0D1Q5"/>
<dbReference type="Pfam" id="PF02274">
    <property type="entry name" value="ADI"/>
    <property type="match status" value="1"/>
</dbReference>
<gene>
    <name evidence="3 5" type="primary">arcA</name>
    <name evidence="5" type="ORF">NRB20_27190</name>
</gene>
<keyword evidence="3" id="KW-0056">Arginine metabolism</keyword>
<dbReference type="InterPro" id="IPR003876">
    <property type="entry name" value="Arg_deiminase"/>
</dbReference>
<evidence type="ECO:0000256" key="4">
    <source>
        <dbReference type="PIRSR" id="PIRSR006356-1"/>
    </source>
</evidence>
<accession>A0A7K0D1Q5</accession>
<keyword evidence="2 3" id="KW-0378">Hydrolase</keyword>
<reference evidence="5 6" key="1">
    <citation type="submission" date="2019-10" db="EMBL/GenBank/DDBJ databases">
        <title>Nocardia macrotermitis sp. nov. and Nocardia aurantia sp. nov., isolated from the gut of fungus growing-termite Macrotermes natalensis.</title>
        <authorList>
            <person name="Benndorf R."/>
            <person name="Schwitalla J."/>
            <person name="Martin K."/>
            <person name="De Beer W."/>
            <person name="Kaster A.-K."/>
            <person name="Vollmers J."/>
            <person name="Poulsen M."/>
            <person name="Beemelmanns C."/>
        </authorList>
    </citation>
    <scope>NUCLEOTIDE SEQUENCE [LARGE SCALE GENOMIC DNA]</scope>
    <source>
        <strain evidence="5 6">RB20</strain>
    </source>
</reference>
<proteinExistence type="inferred from homology"/>
<dbReference type="SUPFAM" id="SSF55909">
    <property type="entry name" value="Pentein"/>
    <property type="match status" value="1"/>
</dbReference>
<keyword evidence="3" id="KW-0963">Cytoplasm</keyword>
<dbReference type="EC" id="3.5.3.6" evidence="3"/>
<evidence type="ECO:0000256" key="3">
    <source>
        <dbReference type="HAMAP-Rule" id="MF_00242"/>
    </source>
</evidence>
<dbReference type="NCBIfam" id="TIGR01078">
    <property type="entry name" value="arcA"/>
    <property type="match status" value="1"/>
</dbReference>
<feature type="active site" description="Amidino-cysteine intermediate" evidence="3 4">
    <location>
        <position position="419"/>
    </location>
</feature>
<dbReference type="Proteomes" id="UP000438448">
    <property type="component" value="Unassembled WGS sequence"/>
</dbReference>
<evidence type="ECO:0000256" key="2">
    <source>
        <dbReference type="ARBA" id="ARBA00022801"/>
    </source>
</evidence>
<dbReference type="PANTHER" id="PTHR47271:SF2">
    <property type="entry name" value="ARGININE DEIMINASE"/>
    <property type="match status" value="1"/>
</dbReference>
<evidence type="ECO:0000256" key="1">
    <source>
        <dbReference type="ARBA" id="ARBA00010206"/>
    </source>
</evidence>
<protein>
    <recommendedName>
        <fullName evidence="3">Arginine deiminase</fullName>
        <shortName evidence="3">ADI</shortName>
        <ecNumber evidence="3">3.5.3.6</ecNumber>
    </recommendedName>
    <alternativeName>
        <fullName evidence="3">Arginine dihydrolase</fullName>
        <shortName evidence="3">AD</shortName>
    </alternativeName>
</protein>
<dbReference type="PRINTS" id="PR01466">
    <property type="entry name" value="ARGDEIMINASE"/>
</dbReference>
<comment type="catalytic activity">
    <reaction evidence="3">
        <text>L-arginine + H2O = L-citrulline + NH4(+)</text>
        <dbReference type="Rhea" id="RHEA:19597"/>
        <dbReference type="ChEBI" id="CHEBI:15377"/>
        <dbReference type="ChEBI" id="CHEBI:28938"/>
        <dbReference type="ChEBI" id="CHEBI:32682"/>
        <dbReference type="ChEBI" id="CHEBI:57743"/>
        <dbReference type="EC" id="3.5.3.6"/>
    </reaction>
</comment>
<comment type="pathway">
    <text evidence="3">Amino-acid degradation; L-arginine degradation via ADI pathway; carbamoyl phosphate from L-arginine: step 1/2.</text>
</comment>
<organism evidence="5 6">
    <name type="scientific">Nocardia macrotermitis</name>
    <dbReference type="NCBI Taxonomy" id="2585198"/>
    <lineage>
        <taxon>Bacteria</taxon>
        <taxon>Bacillati</taxon>
        <taxon>Actinomycetota</taxon>
        <taxon>Actinomycetes</taxon>
        <taxon>Mycobacteriales</taxon>
        <taxon>Nocardiaceae</taxon>
        <taxon>Nocardia</taxon>
    </lineage>
</organism>
<dbReference type="PANTHER" id="PTHR47271">
    <property type="entry name" value="ARGININE DEIMINASE"/>
    <property type="match status" value="1"/>
</dbReference>
<dbReference type="UniPathway" id="UPA00254">
    <property type="reaction ID" value="UER00364"/>
</dbReference>
<comment type="subcellular location">
    <subcellularLocation>
        <location evidence="3">Cytoplasm</location>
    </subcellularLocation>
</comment>
<evidence type="ECO:0000313" key="6">
    <source>
        <dbReference type="Proteomes" id="UP000438448"/>
    </source>
</evidence>
<dbReference type="GO" id="GO:0016990">
    <property type="term" value="F:arginine deiminase activity"/>
    <property type="evidence" value="ECO:0007669"/>
    <property type="project" value="UniProtKB-UniRule"/>
</dbReference>
<dbReference type="Gene3D" id="3.75.10.10">
    <property type="entry name" value="L-arginine/glycine Amidinotransferase, Chain A"/>
    <property type="match status" value="1"/>
</dbReference>
<comment type="similarity">
    <text evidence="1 3">Belongs to the arginine deiminase family.</text>
</comment>
<dbReference type="NCBIfam" id="NF002381">
    <property type="entry name" value="PRK01388.1"/>
    <property type="match status" value="1"/>
</dbReference>
<comment type="caution">
    <text evidence="5">The sequence shown here is derived from an EMBL/GenBank/DDBJ whole genome shotgun (WGS) entry which is preliminary data.</text>
</comment>
<dbReference type="PIRSF" id="PIRSF006356">
    <property type="entry name" value="Arg_deiminase"/>
    <property type="match status" value="1"/>
</dbReference>
<name>A0A7K0D1Q5_9NOCA</name>
<keyword evidence="6" id="KW-1185">Reference proteome</keyword>
<sequence length="429" mass="46463">MQHPPSQFRAKPGVAYYGRIMEIDGGPDGRPFSVTSEVGTLRSVLLHRPGDELRRLTPRNNDQLLFDAIPWVERAQQEHDIFVEVLRGRGVEVLLLSDLLTDTLAVSGAGRSMGITAAVDARRIGFTLAEELKAHLRGVPAPELARILMAGMTFDELPFAPDTTSLVRRMHHGTDFVIDPLPNLLFTRDSSFWVGRKVAITSLALPARARETSLTDLIYAFHPRFLGVRRAYESHTAPMEGGDVLLLAPGVVAIGVGERTSPAGAEALARSLFEDSLAHTVLVVPIAQNRATMHLDTVCTMVDSDAVVMYPAVRDSLCAFTIAIRDDGSVDMRGPEPFLPAAAEAMGIDKLRVIDTGLDGITAEREQWDDGNNTLALAPGVVVAYERNENTNARLTDAGVEVLTIPGSELGSGRGGPRCLSCPLTRDEM</sequence>
<dbReference type="HAMAP" id="MF_00242">
    <property type="entry name" value="Arg_deiminase"/>
    <property type="match status" value="1"/>
</dbReference>
<dbReference type="GO" id="GO:0005737">
    <property type="term" value="C:cytoplasm"/>
    <property type="evidence" value="ECO:0007669"/>
    <property type="project" value="UniProtKB-SubCell"/>
</dbReference>